<reference evidence="1 2" key="1">
    <citation type="submission" date="2017-06" db="EMBL/GenBank/DDBJ databases">
        <title>Genome sequencing of cyanobaciteial culture collection at National Institute for Environmental Studies (NIES).</title>
        <authorList>
            <person name="Hirose Y."/>
            <person name="Shimura Y."/>
            <person name="Fujisawa T."/>
            <person name="Nakamura Y."/>
            <person name="Kawachi M."/>
        </authorList>
    </citation>
    <scope>NUCLEOTIDE SEQUENCE [LARGE SCALE GENOMIC DNA]</scope>
    <source>
        <strain evidence="1 2">NIES-2135</strain>
    </source>
</reference>
<evidence type="ECO:0000313" key="2">
    <source>
        <dbReference type="Proteomes" id="UP000217895"/>
    </source>
</evidence>
<dbReference type="Proteomes" id="UP000217895">
    <property type="component" value="Chromosome"/>
</dbReference>
<protein>
    <submittedName>
        <fullName evidence="1">Uncharacterized protein</fullName>
    </submittedName>
</protein>
<accession>A0A1Z4JK09</accession>
<name>A0A1Z4JK09_LEPBY</name>
<dbReference type="EMBL" id="AP018203">
    <property type="protein sequence ID" value="BAY56988.1"/>
    <property type="molecule type" value="Genomic_DNA"/>
</dbReference>
<sequence length="66" mass="7657">MVPIQQGGTIEAIWYRQNDDAWLYRLTGLSQPEKWWHEEKLENACPDCGQSWSGTRTCQCGRSPDE</sequence>
<gene>
    <name evidence="1" type="ORF">NIES2135_38510</name>
</gene>
<keyword evidence="2" id="KW-1185">Reference proteome</keyword>
<proteinExistence type="predicted"/>
<evidence type="ECO:0000313" key="1">
    <source>
        <dbReference type="EMBL" id="BAY56988.1"/>
    </source>
</evidence>
<organism evidence="1 2">
    <name type="scientific">Leptolyngbya boryana NIES-2135</name>
    <dbReference type="NCBI Taxonomy" id="1973484"/>
    <lineage>
        <taxon>Bacteria</taxon>
        <taxon>Bacillati</taxon>
        <taxon>Cyanobacteriota</taxon>
        <taxon>Cyanophyceae</taxon>
        <taxon>Leptolyngbyales</taxon>
        <taxon>Leptolyngbyaceae</taxon>
        <taxon>Leptolyngbya group</taxon>
        <taxon>Leptolyngbya</taxon>
    </lineage>
</organism>
<dbReference type="AlphaFoldDB" id="A0A1Z4JK09"/>